<dbReference type="CDD" id="cd07012">
    <property type="entry name" value="PBP2_Bug_TTT"/>
    <property type="match status" value="1"/>
</dbReference>
<dbReference type="PANTHER" id="PTHR42928">
    <property type="entry name" value="TRICARBOXYLATE-BINDING PROTEIN"/>
    <property type="match status" value="1"/>
</dbReference>
<dbReference type="EMBL" id="WMIE01000015">
    <property type="protein sequence ID" value="MTH79420.1"/>
    <property type="molecule type" value="Genomic_DNA"/>
</dbReference>
<proteinExistence type="inferred from homology"/>
<accession>A0A6L6JBQ8</accession>
<dbReference type="PROSITE" id="PS51257">
    <property type="entry name" value="PROKAR_LIPOPROTEIN"/>
    <property type="match status" value="1"/>
</dbReference>
<evidence type="ECO:0000313" key="2">
    <source>
        <dbReference type="EMBL" id="MTH79420.1"/>
    </source>
</evidence>
<dbReference type="Pfam" id="PF03401">
    <property type="entry name" value="TctC"/>
    <property type="match status" value="1"/>
</dbReference>
<dbReference type="AlphaFoldDB" id="A0A6L6JBQ8"/>
<dbReference type="InterPro" id="IPR042100">
    <property type="entry name" value="Bug_dom1"/>
</dbReference>
<dbReference type="Gene3D" id="3.40.190.10">
    <property type="entry name" value="Periplasmic binding protein-like II"/>
    <property type="match status" value="1"/>
</dbReference>
<evidence type="ECO:0000256" key="1">
    <source>
        <dbReference type="ARBA" id="ARBA00006987"/>
    </source>
</evidence>
<comment type="similarity">
    <text evidence="1">Belongs to the UPF0065 (bug) family.</text>
</comment>
<dbReference type="Proteomes" id="UP000478183">
    <property type="component" value="Unassembled WGS sequence"/>
</dbReference>
<dbReference type="PANTHER" id="PTHR42928:SF5">
    <property type="entry name" value="BLR1237 PROTEIN"/>
    <property type="match status" value="1"/>
</dbReference>
<organism evidence="2 3">
    <name type="scientific">Paracoccus aestuariivivens</name>
    <dbReference type="NCBI Taxonomy" id="1820333"/>
    <lineage>
        <taxon>Bacteria</taxon>
        <taxon>Pseudomonadati</taxon>
        <taxon>Pseudomonadota</taxon>
        <taxon>Alphaproteobacteria</taxon>
        <taxon>Rhodobacterales</taxon>
        <taxon>Paracoccaceae</taxon>
        <taxon>Paracoccus</taxon>
    </lineage>
</organism>
<keyword evidence="3" id="KW-1185">Reference proteome</keyword>
<dbReference type="InterPro" id="IPR005064">
    <property type="entry name" value="BUG"/>
</dbReference>
<comment type="caution">
    <text evidence="2">The sequence shown here is derived from an EMBL/GenBank/DDBJ whole genome shotgun (WGS) entry which is preliminary data.</text>
</comment>
<dbReference type="OrthoDB" id="8970543at2"/>
<protein>
    <submittedName>
        <fullName evidence="2">Tripartite tricarboxylate transporter substrate binding protein</fullName>
    </submittedName>
</protein>
<name>A0A6L6JBQ8_9RHOB</name>
<reference evidence="2 3" key="1">
    <citation type="submission" date="2019-11" db="EMBL/GenBank/DDBJ databases">
        <authorList>
            <person name="Dong K."/>
        </authorList>
    </citation>
    <scope>NUCLEOTIDE SEQUENCE [LARGE SCALE GENOMIC DNA]</scope>
    <source>
        <strain evidence="2 3">NBRC 111993</strain>
    </source>
</reference>
<dbReference type="RefSeq" id="WP_155096779.1">
    <property type="nucleotide sequence ID" value="NZ_WMIE01000015.1"/>
</dbReference>
<sequence>MEEQDLKHQLFAALAVACAAVSTPMAASAEYPERDIRVVVPWGAGGGTDAIVRKLTLLAEKEIGGTMYVENIDGGISATGVSQVMRARPDGYTIAALTYDSIITIPWQEMLPNYKLDNLKLIARVTSEPDALVIDSSSDYKTLDALLAAAKASPETVRIAVQNIGGRVHLAALQLEQLSGAKFKIVSYPGGAGPQKEAILSKEAAGAVTSLGDFANLLDDKTVIGLTEFSSSPNPTYGDVPMAKDLGVDLEIGSFIVIAAPAKTPDDVVAKIEAAYKTAYDSEEFQKWVANVGVTPSWLGTAEVTGWSNETQKTLFSQMDALVEKGILSK</sequence>
<gene>
    <name evidence="2" type="ORF">GL286_17015</name>
</gene>
<dbReference type="Gene3D" id="3.40.190.150">
    <property type="entry name" value="Bordetella uptake gene, domain 1"/>
    <property type="match status" value="1"/>
</dbReference>
<evidence type="ECO:0000313" key="3">
    <source>
        <dbReference type="Proteomes" id="UP000478183"/>
    </source>
</evidence>
<dbReference type="PIRSF" id="PIRSF017082">
    <property type="entry name" value="YflP"/>
    <property type="match status" value="1"/>
</dbReference>